<dbReference type="Gene3D" id="3.40.50.300">
    <property type="entry name" value="P-loop containing nucleotide triphosphate hydrolases"/>
    <property type="match status" value="1"/>
</dbReference>
<dbReference type="InterPro" id="IPR008533">
    <property type="entry name" value="DUF815"/>
</dbReference>
<dbReference type="Pfam" id="PF05673">
    <property type="entry name" value="DUF815"/>
    <property type="match status" value="1"/>
</dbReference>
<dbReference type="CDD" id="cd00009">
    <property type="entry name" value="AAA"/>
    <property type="match status" value="1"/>
</dbReference>
<sequence length="313" mass="36567">MREFLEEVFQRFKNHELLGNYIPSNIRPLAGRKILEKCFFNYGEDDDAKIATKALCQYYEKFGYGIMADFVAFNWDGERERLTGINNYSDMTFDKVYGYERQKQELIKNTEAFLNNKPANNILLFGDRGTGKSSSIKAIGNHFYEDGLRMVQVSRDHFVQLPKVMQELSKWGKKFVIVLDDLSFEEFEVEYKVLKSILDGGLEVKPDNVLFYASSNRRNIIKEVWQDQNMNELHSRDSINEKVSLSDRFGIKLFYDSMDQAEYFALLEKMAEDEKLRISSKNLRAEAVKWEMSHTGRNGRVARQLLDYLHGKA</sequence>
<organism evidence="1">
    <name type="scientific">bioreactor metagenome</name>
    <dbReference type="NCBI Taxonomy" id="1076179"/>
    <lineage>
        <taxon>unclassified sequences</taxon>
        <taxon>metagenomes</taxon>
        <taxon>ecological metagenomes</taxon>
    </lineage>
</organism>
<comment type="caution">
    <text evidence="1">The sequence shown here is derived from an EMBL/GenBank/DDBJ whole genome shotgun (WGS) entry which is preliminary data.</text>
</comment>
<accession>A0A645BX45</accession>
<dbReference type="SUPFAM" id="SSF52540">
    <property type="entry name" value="P-loop containing nucleoside triphosphate hydrolases"/>
    <property type="match status" value="1"/>
</dbReference>
<dbReference type="InterPro" id="IPR027417">
    <property type="entry name" value="P-loop_NTPase"/>
</dbReference>
<gene>
    <name evidence="1" type="ORF">SDC9_117038</name>
</gene>
<dbReference type="PANTHER" id="PTHR42935:SF1">
    <property type="entry name" value="SLR0930 PROTEIN"/>
    <property type="match status" value="1"/>
</dbReference>
<proteinExistence type="predicted"/>
<evidence type="ECO:0000313" key="1">
    <source>
        <dbReference type="EMBL" id="MPM70086.1"/>
    </source>
</evidence>
<dbReference type="PANTHER" id="PTHR42935">
    <property type="entry name" value="SLR0930 PROTEIN"/>
    <property type="match status" value="1"/>
</dbReference>
<dbReference type="AlphaFoldDB" id="A0A645BX45"/>
<reference evidence="1" key="1">
    <citation type="submission" date="2019-08" db="EMBL/GenBank/DDBJ databases">
        <authorList>
            <person name="Kucharzyk K."/>
            <person name="Murdoch R.W."/>
            <person name="Higgins S."/>
            <person name="Loffler F."/>
        </authorList>
    </citation>
    <scope>NUCLEOTIDE SEQUENCE</scope>
</reference>
<protein>
    <submittedName>
        <fullName evidence="1">Uncharacterized protein</fullName>
    </submittedName>
</protein>
<name>A0A645BX45_9ZZZZ</name>
<dbReference type="EMBL" id="VSSQ01023261">
    <property type="protein sequence ID" value="MPM70086.1"/>
    <property type="molecule type" value="Genomic_DNA"/>
</dbReference>